<evidence type="ECO:0000313" key="2">
    <source>
        <dbReference type="EMBL" id="KAF1982928.1"/>
    </source>
</evidence>
<organism evidence="2 3">
    <name type="scientific">Aulographum hederae CBS 113979</name>
    <dbReference type="NCBI Taxonomy" id="1176131"/>
    <lineage>
        <taxon>Eukaryota</taxon>
        <taxon>Fungi</taxon>
        <taxon>Dikarya</taxon>
        <taxon>Ascomycota</taxon>
        <taxon>Pezizomycotina</taxon>
        <taxon>Dothideomycetes</taxon>
        <taxon>Pleosporomycetidae</taxon>
        <taxon>Aulographales</taxon>
        <taxon>Aulographaceae</taxon>
    </lineage>
</organism>
<reference evidence="2" key="1">
    <citation type="journal article" date="2020" name="Stud. Mycol.">
        <title>101 Dothideomycetes genomes: a test case for predicting lifestyles and emergence of pathogens.</title>
        <authorList>
            <person name="Haridas S."/>
            <person name="Albert R."/>
            <person name="Binder M."/>
            <person name="Bloem J."/>
            <person name="Labutti K."/>
            <person name="Salamov A."/>
            <person name="Andreopoulos B."/>
            <person name="Baker S."/>
            <person name="Barry K."/>
            <person name="Bills G."/>
            <person name="Bluhm B."/>
            <person name="Cannon C."/>
            <person name="Castanera R."/>
            <person name="Culley D."/>
            <person name="Daum C."/>
            <person name="Ezra D."/>
            <person name="Gonzalez J."/>
            <person name="Henrissat B."/>
            <person name="Kuo A."/>
            <person name="Liang C."/>
            <person name="Lipzen A."/>
            <person name="Lutzoni F."/>
            <person name="Magnuson J."/>
            <person name="Mondo S."/>
            <person name="Nolan M."/>
            <person name="Ohm R."/>
            <person name="Pangilinan J."/>
            <person name="Park H.-J."/>
            <person name="Ramirez L."/>
            <person name="Alfaro M."/>
            <person name="Sun H."/>
            <person name="Tritt A."/>
            <person name="Yoshinaga Y."/>
            <person name="Zwiers L.-H."/>
            <person name="Turgeon B."/>
            <person name="Goodwin S."/>
            <person name="Spatafora J."/>
            <person name="Crous P."/>
            <person name="Grigoriev I."/>
        </authorList>
    </citation>
    <scope>NUCLEOTIDE SEQUENCE</scope>
    <source>
        <strain evidence="2">CBS 113979</strain>
    </source>
</reference>
<dbReference type="GO" id="GO:1990269">
    <property type="term" value="F:RNA polymerase II C-terminal domain phosphoserine binding"/>
    <property type="evidence" value="ECO:0007669"/>
    <property type="project" value="TreeGrafter"/>
</dbReference>
<dbReference type="EMBL" id="ML977179">
    <property type="protein sequence ID" value="KAF1982928.1"/>
    <property type="molecule type" value="Genomic_DNA"/>
</dbReference>
<evidence type="ECO:0000313" key="3">
    <source>
        <dbReference type="Proteomes" id="UP000800041"/>
    </source>
</evidence>
<feature type="compositionally biased region" description="Basic and acidic residues" evidence="1">
    <location>
        <begin position="266"/>
        <end position="284"/>
    </location>
</feature>
<dbReference type="InterPro" id="IPR007149">
    <property type="entry name" value="Leo1"/>
</dbReference>
<name>A0A6G1GQB5_9PEZI</name>
<feature type="region of interest" description="Disordered" evidence="1">
    <location>
        <begin position="195"/>
        <end position="355"/>
    </location>
</feature>
<dbReference type="PANTHER" id="PTHR23146">
    <property type="entry name" value="LEO1 PROTEIN"/>
    <property type="match status" value="1"/>
</dbReference>
<sequence>MEVELGRHPIPDPEGGDLSLLKIPRFLGFEPTSWSPEKFQPPSTEHNTRAVPPASFSPYNTAMTTIRWRHSPSNPKQLQSNARILRWSDGSMTLQLAADPKNQYEVGKQRTGDPSSSPQSNRNGAPAKDAYMYLGAPAEASGVIRLTNHVTSLLNVAANEDNADEAIELLHAKMAEAKQKSGLPQGNVTIVSMSGDPEEARRRAEVAEKEKAKLQRRIEAQANRERTRTERVLGARSSGFGRTTGFAADGLEGADRPRNKPKPRRQRVDYDSDEDFGRRNRTREDEYDEEDDFIAGSEEDIGGEDEEEDDDVDDDIVEDRRAAASSQKRRSEGEGSPNVSRAKKRRVVEDDDDDE</sequence>
<gene>
    <name evidence="2" type="ORF">K402DRAFT_339350</name>
</gene>
<dbReference type="PANTHER" id="PTHR23146:SF0">
    <property type="entry name" value="RNA POLYMERASE-ASSOCIATED PROTEIN LEO1"/>
    <property type="match status" value="1"/>
</dbReference>
<dbReference type="GO" id="GO:0032968">
    <property type="term" value="P:positive regulation of transcription elongation by RNA polymerase II"/>
    <property type="evidence" value="ECO:0007669"/>
    <property type="project" value="TreeGrafter"/>
</dbReference>
<keyword evidence="3" id="KW-1185">Reference proteome</keyword>
<dbReference type="GO" id="GO:0006368">
    <property type="term" value="P:transcription elongation by RNA polymerase II"/>
    <property type="evidence" value="ECO:0007669"/>
    <property type="project" value="InterPro"/>
</dbReference>
<dbReference type="GO" id="GO:0016593">
    <property type="term" value="C:Cdc73/Paf1 complex"/>
    <property type="evidence" value="ECO:0007669"/>
    <property type="project" value="InterPro"/>
</dbReference>
<protein>
    <recommendedName>
        <fullName evidence="4">Leo1-domain-containing protein</fullName>
    </recommendedName>
</protein>
<dbReference type="OrthoDB" id="20844at2759"/>
<accession>A0A6G1GQB5</accession>
<dbReference type="Proteomes" id="UP000800041">
    <property type="component" value="Unassembled WGS sequence"/>
</dbReference>
<proteinExistence type="predicted"/>
<feature type="region of interest" description="Disordered" evidence="1">
    <location>
        <begin position="36"/>
        <end position="56"/>
    </location>
</feature>
<feature type="compositionally biased region" description="Basic and acidic residues" evidence="1">
    <location>
        <begin position="198"/>
        <end position="233"/>
    </location>
</feature>
<evidence type="ECO:0000256" key="1">
    <source>
        <dbReference type="SAM" id="MobiDB-lite"/>
    </source>
</evidence>
<feature type="compositionally biased region" description="Acidic residues" evidence="1">
    <location>
        <begin position="285"/>
        <end position="317"/>
    </location>
</feature>
<dbReference type="AlphaFoldDB" id="A0A6G1GQB5"/>
<dbReference type="Pfam" id="PF04004">
    <property type="entry name" value="Leo1"/>
    <property type="match status" value="1"/>
</dbReference>
<evidence type="ECO:0008006" key="4">
    <source>
        <dbReference type="Google" id="ProtNLM"/>
    </source>
</evidence>
<feature type="compositionally biased region" description="Polar residues" evidence="1">
    <location>
        <begin position="112"/>
        <end position="123"/>
    </location>
</feature>
<feature type="region of interest" description="Disordered" evidence="1">
    <location>
        <begin position="104"/>
        <end position="127"/>
    </location>
</feature>